<dbReference type="OrthoDB" id="10262710at2759"/>
<reference evidence="7 8" key="1">
    <citation type="journal article" date="2015" name="Environ. Microbiol.">
        <title>Metagenome sequence of Elaphomyces granulatus from sporocarp tissue reveals Ascomycota ectomycorrhizal fingerprints of genome expansion and a Proteobacteria-rich microbiome.</title>
        <authorList>
            <person name="Quandt C.A."/>
            <person name="Kohler A."/>
            <person name="Hesse C.N."/>
            <person name="Sharpton T.J."/>
            <person name="Martin F."/>
            <person name="Spatafora J.W."/>
        </authorList>
    </citation>
    <scope>NUCLEOTIDE SEQUENCE [LARGE SCALE GENOMIC DNA]</scope>
    <source>
        <strain evidence="7 8">OSC145934</strain>
    </source>
</reference>
<dbReference type="InterPro" id="IPR037217">
    <property type="entry name" value="Trp/Indoleamine_2_3_dOase-like"/>
</dbReference>
<dbReference type="SUPFAM" id="SSF140959">
    <property type="entry name" value="Indolic compounds 2,3-dioxygenase-like"/>
    <property type="match status" value="1"/>
</dbReference>
<evidence type="ECO:0000313" key="8">
    <source>
        <dbReference type="Proteomes" id="UP000243515"/>
    </source>
</evidence>
<organism evidence="7 8">
    <name type="scientific">Elaphomyces granulatus</name>
    <dbReference type="NCBI Taxonomy" id="519963"/>
    <lineage>
        <taxon>Eukaryota</taxon>
        <taxon>Fungi</taxon>
        <taxon>Dikarya</taxon>
        <taxon>Ascomycota</taxon>
        <taxon>Pezizomycotina</taxon>
        <taxon>Eurotiomycetes</taxon>
        <taxon>Eurotiomycetidae</taxon>
        <taxon>Eurotiales</taxon>
        <taxon>Elaphomycetaceae</taxon>
        <taxon>Elaphomyces</taxon>
    </lineage>
</organism>
<keyword evidence="5" id="KW-0560">Oxidoreductase</keyword>
<evidence type="ECO:0000256" key="2">
    <source>
        <dbReference type="ARBA" id="ARBA00022723"/>
    </source>
</evidence>
<comment type="function">
    <text evidence="5">Produces N-formyl-kynurenine through the oxidation of tryptophan.</text>
</comment>
<feature type="binding site" description="proximal binding residue" evidence="4">
    <location>
        <position position="416"/>
    </location>
    <ligand>
        <name>heme b</name>
        <dbReference type="ChEBI" id="CHEBI:60344"/>
    </ligand>
    <ligandPart>
        <name>Fe</name>
        <dbReference type="ChEBI" id="CHEBI:18248"/>
    </ligandPart>
</feature>
<accession>A0A232LM47</accession>
<evidence type="ECO:0000256" key="4">
    <source>
        <dbReference type="PIRSR" id="PIRSR600898-1"/>
    </source>
</evidence>
<keyword evidence="6" id="KW-0175">Coiled coil</keyword>
<keyword evidence="2 4" id="KW-0479">Metal-binding</keyword>
<evidence type="ECO:0000256" key="3">
    <source>
        <dbReference type="ARBA" id="ARBA00023004"/>
    </source>
</evidence>
<dbReference type="EMBL" id="NPHW01007447">
    <property type="protein sequence ID" value="OXV05184.1"/>
    <property type="molecule type" value="Genomic_DNA"/>
</dbReference>
<proteinExistence type="inferred from homology"/>
<comment type="caution">
    <text evidence="7">The sequence shown here is derived from an EMBL/GenBank/DDBJ whole genome shotgun (WGS) entry which is preliminary data.</text>
</comment>
<dbReference type="Proteomes" id="UP000243515">
    <property type="component" value="Unassembled WGS sequence"/>
</dbReference>
<dbReference type="GO" id="GO:0046872">
    <property type="term" value="F:metal ion binding"/>
    <property type="evidence" value="ECO:0007669"/>
    <property type="project" value="UniProtKB-UniRule"/>
</dbReference>
<feature type="coiled-coil region" evidence="6">
    <location>
        <begin position="488"/>
        <end position="515"/>
    </location>
</feature>
<sequence length="518" mass="58245">MAALVIPLSSTLQSFPHIHDDPATLPPSLDPFTITNSTGFLPYRTSPTLLPEAFKSLASLLDRLPVVKDDGSQGLLATYELGPTVLADLPDLSEEVDKLVTTDNKPDLFTVTALFRDYTFLASAYLLEPCWENWCKHPGGGYGLGRDTLPKSIAGPIYRCAQLSVPQTLPFFPGAILNPSHRLDLPPFMSYAASYCLFNYTLDRPSKGLHYANLRLVRAFERGLDPKSSEAGFVLTHVEMVKETAPLVSGAVKILDALEQGGTRCEVNDGFREILNAMGKIEDHMEDMWKHSKPADYLSFRVFIFGITSQSMFPNGVVYESINDDKPLYFRGESGANDSIIPLLDHLLQIPMPNTPLTKILHEFRAYRPLPHRQFLAHVASKAEQLGVKDFSVRDKETVVLYLKVLDHVRSFRWRHWLFAREYIIRRSPHPTATGGSPIITWLPNQLSAVMDLMVSIYETYLSTDSEVVSTSDGTPAQQDASVFAVYEKQLVSMMEQVQDQREKLAREVEKWCKERDM</sequence>
<keyword evidence="8" id="KW-1185">Reference proteome</keyword>
<comment type="similarity">
    <text evidence="1 5">Belongs to the indoleamine 2,3-dioxygenase family.</text>
</comment>
<keyword evidence="3 4" id="KW-0408">Iron</keyword>
<evidence type="ECO:0000256" key="5">
    <source>
        <dbReference type="RuleBase" id="RU369119"/>
    </source>
</evidence>
<dbReference type="AlphaFoldDB" id="A0A232LM47"/>
<dbReference type="EC" id="1.13.11.52" evidence="5"/>
<keyword evidence="4 5" id="KW-0349">Heme</keyword>
<gene>
    <name evidence="7" type="ORF">Egran_07046</name>
</gene>
<dbReference type="GO" id="GO:0033754">
    <property type="term" value="F:indoleamine 2,3-dioxygenase activity"/>
    <property type="evidence" value="ECO:0007669"/>
    <property type="project" value="UniProtKB-EC"/>
</dbReference>
<protein>
    <recommendedName>
        <fullName evidence="5">Indoleamine 2,3-dioxygenase</fullName>
        <ecNumber evidence="5">1.13.11.52</ecNumber>
    </recommendedName>
</protein>
<evidence type="ECO:0000313" key="7">
    <source>
        <dbReference type="EMBL" id="OXV05184.1"/>
    </source>
</evidence>
<dbReference type="InterPro" id="IPR000898">
    <property type="entry name" value="Indolamine_dOase"/>
</dbReference>
<evidence type="ECO:0000256" key="6">
    <source>
        <dbReference type="SAM" id="Coils"/>
    </source>
</evidence>
<comment type="catalytic activity">
    <reaction evidence="5">
        <text>L-tryptophan + O2 = N-formyl-L-kynurenine</text>
        <dbReference type="Rhea" id="RHEA:24536"/>
        <dbReference type="ChEBI" id="CHEBI:15379"/>
        <dbReference type="ChEBI" id="CHEBI:57912"/>
        <dbReference type="ChEBI" id="CHEBI:58629"/>
    </reaction>
</comment>
<name>A0A232LM47_9EURO</name>
<dbReference type="Gene3D" id="1.20.58.480">
    <property type="match status" value="1"/>
</dbReference>
<dbReference type="Pfam" id="PF01231">
    <property type="entry name" value="IDO"/>
    <property type="match status" value="1"/>
</dbReference>
<dbReference type="PANTHER" id="PTHR28657:SF3">
    <property type="entry name" value="INDOLEAMINE 2,3-DIOXYGENASE"/>
    <property type="match status" value="1"/>
</dbReference>
<dbReference type="FunFam" id="1.20.58.480:FF:000005">
    <property type="entry name" value="Indoleamine 2,3-dioxygenase family protein"/>
    <property type="match status" value="1"/>
</dbReference>
<keyword evidence="5" id="KW-0223">Dioxygenase</keyword>
<dbReference type="GO" id="GO:0019441">
    <property type="term" value="P:L-tryptophan catabolic process to kynurenine"/>
    <property type="evidence" value="ECO:0007669"/>
    <property type="project" value="UniProtKB-UniRule"/>
</dbReference>
<evidence type="ECO:0000256" key="1">
    <source>
        <dbReference type="ARBA" id="ARBA00007119"/>
    </source>
</evidence>
<dbReference type="GO" id="GO:0020037">
    <property type="term" value="F:heme binding"/>
    <property type="evidence" value="ECO:0007669"/>
    <property type="project" value="UniProtKB-UniRule"/>
</dbReference>
<dbReference type="PANTHER" id="PTHR28657">
    <property type="entry name" value="INDOLEAMINE 2,3-DIOXYGENASE"/>
    <property type="match status" value="1"/>
</dbReference>